<accession>A0A8H6DYV6</accession>
<dbReference type="Proteomes" id="UP000624244">
    <property type="component" value="Unassembled WGS sequence"/>
</dbReference>
<evidence type="ECO:0000313" key="2">
    <source>
        <dbReference type="Proteomes" id="UP000624244"/>
    </source>
</evidence>
<dbReference type="EMBL" id="WNKQ01000002">
    <property type="protein sequence ID" value="KAF5853034.1"/>
    <property type="molecule type" value="Genomic_DNA"/>
</dbReference>
<evidence type="ECO:0000313" key="1">
    <source>
        <dbReference type="EMBL" id="KAF5853034.1"/>
    </source>
</evidence>
<proteinExistence type="predicted"/>
<name>A0A8H6DYV6_COCSA</name>
<comment type="caution">
    <text evidence="1">The sequence shown here is derived from an EMBL/GenBank/DDBJ whole genome shotgun (WGS) entry which is preliminary data.</text>
</comment>
<gene>
    <name evidence="1" type="ORF">GGP41_001566</name>
</gene>
<dbReference type="AlphaFoldDB" id="A0A8H6DYV6"/>
<reference evidence="1" key="1">
    <citation type="submission" date="2019-11" db="EMBL/GenBank/DDBJ databases">
        <title>Bipolaris sorokiniana Genome sequencing.</title>
        <authorList>
            <person name="Wang H."/>
        </authorList>
    </citation>
    <scope>NUCLEOTIDE SEQUENCE</scope>
</reference>
<protein>
    <submittedName>
        <fullName evidence="1">Uncharacterized protein</fullName>
    </submittedName>
</protein>
<organism evidence="1 2">
    <name type="scientific">Cochliobolus sativus</name>
    <name type="common">Common root rot and spot blotch fungus</name>
    <name type="synonym">Bipolaris sorokiniana</name>
    <dbReference type="NCBI Taxonomy" id="45130"/>
    <lineage>
        <taxon>Eukaryota</taxon>
        <taxon>Fungi</taxon>
        <taxon>Dikarya</taxon>
        <taxon>Ascomycota</taxon>
        <taxon>Pezizomycotina</taxon>
        <taxon>Dothideomycetes</taxon>
        <taxon>Pleosporomycetidae</taxon>
        <taxon>Pleosporales</taxon>
        <taxon>Pleosporineae</taxon>
        <taxon>Pleosporaceae</taxon>
        <taxon>Bipolaris</taxon>
    </lineage>
</organism>
<sequence>MAAKVSVYIVLQTPVVLSGWTFAKTSYTCWFYAEILIAGPRPGMEYITLSFIFLQQAHLWQCTEERHIASFRGHVVPGAWSSCVCMYQVLGVPGVLVKDAVLPLSF</sequence>